<reference evidence="14 15" key="1">
    <citation type="submission" date="2020-08" db="EMBL/GenBank/DDBJ databases">
        <title>Genomic Encyclopedia of Type Strains, Phase III (KMG-III): the genomes of soil and plant-associated and newly described type strains.</title>
        <authorList>
            <person name="Whitman W."/>
        </authorList>
    </citation>
    <scope>NUCLEOTIDE SEQUENCE [LARGE SCALE GENOMIC DNA]</scope>
    <source>
        <strain evidence="14 15">CECT 5862</strain>
    </source>
</reference>
<dbReference type="InterPro" id="IPR003594">
    <property type="entry name" value="HATPase_dom"/>
</dbReference>
<dbReference type="SUPFAM" id="SSF55874">
    <property type="entry name" value="ATPase domain of HSP90 chaperone/DNA topoisomerase II/histidine kinase"/>
    <property type="match status" value="1"/>
</dbReference>
<accession>A0A7W5FPK0</accession>
<dbReference type="Proteomes" id="UP000570361">
    <property type="component" value="Unassembled WGS sequence"/>
</dbReference>
<feature type="transmembrane region" description="Helical" evidence="12">
    <location>
        <begin position="7"/>
        <end position="28"/>
    </location>
</feature>
<evidence type="ECO:0000256" key="4">
    <source>
        <dbReference type="ARBA" id="ARBA00022679"/>
    </source>
</evidence>
<dbReference type="SMART" id="SM00304">
    <property type="entry name" value="HAMP"/>
    <property type="match status" value="1"/>
</dbReference>
<keyword evidence="15" id="KW-1185">Reference proteome</keyword>
<evidence type="ECO:0000313" key="14">
    <source>
        <dbReference type="EMBL" id="MBB3112124.1"/>
    </source>
</evidence>
<keyword evidence="7 14" id="KW-0418">Kinase</keyword>
<dbReference type="EMBL" id="JACHXK010000010">
    <property type="protein sequence ID" value="MBB3112124.1"/>
    <property type="molecule type" value="Genomic_DNA"/>
</dbReference>
<proteinExistence type="predicted"/>
<dbReference type="AlphaFoldDB" id="A0A7W5FPK0"/>
<evidence type="ECO:0000256" key="3">
    <source>
        <dbReference type="ARBA" id="ARBA00022553"/>
    </source>
</evidence>
<gene>
    <name evidence="14" type="ORF">FHS18_004202</name>
</gene>
<evidence type="ECO:0000256" key="10">
    <source>
        <dbReference type="ARBA" id="ARBA00023012"/>
    </source>
</evidence>
<evidence type="ECO:0000256" key="8">
    <source>
        <dbReference type="ARBA" id="ARBA00022840"/>
    </source>
</evidence>
<dbReference type="InterPro" id="IPR036890">
    <property type="entry name" value="HATPase_C_sf"/>
</dbReference>
<dbReference type="Gene3D" id="6.10.340.10">
    <property type="match status" value="1"/>
</dbReference>
<dbReference type="Pfam" id="PF02518">
    <property type="entry name" value="HATPase_c"/>
    <property type="match status" value="1"/>
</dbReference>
<evidence type="ECO:0000256" key="9">
    <source>
        <dbReference type="ARBA" id="ARBA00022989"/>
    </source>
</evidence>
<dbReference type="PANTHER" id="PTHR34220">
    <property type="entry name" value="SENSOR HISTIDINE KINASE YPDA"/>
    <property type="match status" value="1"/>
</dbReference>
<name>A0A7W5FPK0_9BACL</name>
<dbReference type="PANTHER" id="PTHR34220:SF11">
    <property type="entry name" value="SENSOR PROTEIN KINASE HPTS"/>
    <property type="match status" value="1"/>
</dbReference>
<evidence type="ECO:0000256" key="12">
    <source>
        <dbReference type="SAM" id="Phobius"/>
    </source>
</evidence>
<dbReference type="InterPro" id="IPR003660">
    <property type="entry name" value="HAMP_dom"/>
</dbReference>
<evidence type="ECO:0000256" key="7">
    <source>
        <dbReference type="ARBA" id="ARBA00022777"/>
    </source>
</evidence>
<feature type="domain" description="HAMP" evidence="13">
    <location>
        <begin position="305"/>
        <end position="358"/>
    </location>
</feature>
<dbReference type="PROSITE" id="PS50885">
    <property type="entry name" value="HAMP"/>
    <property type="match status" value="1"/>
</dbReference>
<dbReference type="InterPro" id="IPR050640">
    <property type="entry name" value="Bact_2-comp_sensor_kinase"/>
</dbReference>
<keyword evidence="9 12" id="KW-1133">Transmembrane helix</keyword>
<keyword evidence="10" id="KW-0902">Two-component regulatory system</keyword>
<dbReference type="InterPro" id="IPR010559">
    <property type="entry name" value="Sig_transdc_His_kin_internal"/>
</dbReference>
<keyword evidence="3" id="KW-0597">Phosphoprotein</keyword>
<keyword evidence="6" id="KW-0547">Nucleotide-binding</keyword>
<keyword evidence="11 12" id="KW-0472">Membrane</keyword>
<feature type="transmembrane region" description="Helical" evidence="12">
    <location>
        <begin position="284"/>
        <end position="303"/>
    </location>
</feature>
<evidence type="ECO:0000259" key="13">
    <source>
        <dbReference type="PROSITE" id="PS50885"/>
    </source>
</evidence>
<evidence type="ECO:0000256" key="1">
    <source>
        <dbReference type="ARBA" id="ARBA00004651"/>
    </source>
</evidence>
<protein>
    <submittedName>
        <fullName evidence="14">Two-component system sensor histidine kinase YesM</fullName>
        <ecNumber evidence="14">2.7.13.3</ecNumber>
    </submittedName>
</protein>
<keyword evidence="8" id="KW-0067">ATP-binding</keyword>
<dbReference type="RefSeq" id="WP_183602084.1">
    <property type="nucleotide sequence ID" value="NZ_JACHXK010000010.1"/>
</dbReference>
<dbReference type="SUPFAM" id="SSF158472">
    <property type="entry name" value="HAMP domain-like"/>
    <property type="match status" value="1"/>
</dbReference>
<dbReference type="GO" id="GO:0005524">
    <property type="term" value="F:ATP binding"/>
    <property type="evidence" value="ECO:0007669"/>
    <property type="project" value="UniProtKB-KW"/>
</dbReference>
<evidence type="ECO:0000256" key="11">
    <source>
        <dbReference type="ARBA" id="ARBA00023136"/>
    </source>
</evidence>
<dbReference type="EC" id="2.7.13.3" evidence="14"/>
<dbReference type="GO" id="GO:0000155">
    <property type="term" value="F:phosphorelay sensor kinase activity"/>
    <property type="evidence" value="ECO:0007669"/>
    <property type="project" value="InterPro"/>
</dbReference>
<dbReference type="Pfam" id="PF06580">
    <property type="entry name" value="His_kinase"/>
    <property type="match status" value="1"/>
</dbReference>
<comment type="subcellular location">
    <subcellularLocation>
        <location evidence="1">Cell membrane</location>
        <topology evidence="1">Multi-pass membrane protein</topology>
    </subcellularLocation>
</comment>
<dbReference type="Pfam" id="PF00672">
    <property type="entry name" value="HAMP"/>
    <property type="match status" value="1"/>
</dbReference>
<keyword evidence="2" id="KW-1003">Cell membrane</keyword>
<evidence type="ECO:0000313" key="15">
    <source>
        <dbReference type="Proteomes" id="UP000570361"/>
    </source>
</evidence>
<comment type="caution">
    <text evidence="14">The sequence shown here is derived from an EMBL/GenBank/DDBJ whole genome shotgun (WGS) entry which is preliminary data.</text>
</comment>
<sequence length="588" mass="67053">MRISTKMVIGYVLLIVLPFILFAVFIYYQLNDKLLTQYRLVNQQNIEQLAATLDSSLNKIESLRSIYQNNTALIDYLRGDYMEERDLIYSYLRDISPAISFASLAEPSIESLVIYPRSQTRLLTVSGFSAYNNIYDSLSKDEIASLGPTKGLWKYSMEESGLSLSYYYKIYNDLYTNDLGIIAFHVKPVLVQQFLQNLQQVHPGNAIILMDQNKRILHDERDAELTNLQLTELTSINQKDGLDLFAMNDHARMINSVTIPRLGLEVFEINKPDMLLQAVQSKKWWVAGGIGALILLTVLYYLIVSSLTKRILLLSRHMRRVGSDSLNNHFTGKLGTDEIGFLIRNYNAMITRMDELVNHVQKVELLKKEADFKMLQAQIQPHFLYNTLETMRMLARSNRDYTVADMAYSLANLLRYSLSKSDDTLVKDELDHVRAYIGIHQIRIPDLVCEMNIDDSLLTIRCPRFILQPLVENCMLHGLSKKRGAKWISIGIRRLDDRVIVEIADNGAGIESGRLFQVQHAINEREPDNISVNTGMGIGLHNVAQRIKAYFGQDSAISIASRNGDGAICSLSFVPREEDRYVQTDDRG</sequence>
<keyword evidence="4 14" id="KW-0808">Transferase</keyword>
<evidence type="ECO:0000256" key="2">
    <source>
        <dbReference type="ARBA" id="ARBA00022475"/>
    </source>
</evidence>
<evidence type="ECO:0000256" key="5">
    <source>
        <dbReference type="ARBA" id="ARBA00022692"/>
    </source>
</evidence>
<dbReference type="GO" id="GO:0005886">
    <property type="term" value="C:plasma membrane"/>
    <property type="evidence" value="ECO:0007669"/>
    <property type="project" value="UniProtKB-SubCell"/>
</dbReference>
<keyword evidence="5 12" id="KW-0812">Transmembrane</keyword>
<evidence type="ECO:0000256" key="6">
    <source>
        <dbReference type="ARBA" id="ARBA00022741"/>
    </source>
</evidence>
<dbReference type="Gene3D" id="3.30.565.10">
    <property type="entry name" value="Histidine kinase-like ATPase, C-terminal domain"/>
    <property type="match status" value="1"/>
</dbReference>
<organism evidence="14 15">
    <name type="scientific">Paenibacillus phyllosphaerae</name>
    <dbReference type="NCBI Taxonomy" id="274593"/>
    <lineage>
        <taxon>Bacteria</taxon>
        <taxon>Bacillati</taxon>
        <taxon>Bacillota</taxon>
        <taxon>Bacilli</taxon>
        <taxon>Bacillales</taxon>
        <taxon>Paenibacillaceae</taxon>
        <taxon>Paenibacillus</taxon>
    </lineage>
</organism>